<dbReference type="InterPro" id="IPR002656">
    <property type="entry name" value="Acyl_transf_3_dom"/>
</dbReference>
<evidence type="ECO:0000313" key="3">
    <source>
        <dbReference type="EMBL" id="TWB68117.1"/>
    </source>
</evidence>
<dbReference type="PANTHER" id="PTHR23028:SF131">
    <property type="entry name" value="BLR2367 PROTEIN"/>
    <property type="match status" value="1"/>
</dbReference>
<dbReference type="GO" id="GO:0000271">
    <property type="term" value="P:polysaccharide biosynthetic process"/>
    <property type="evidence" value="ECO:0007669"/>
    <property type="project" value="TreeGrafter"/>
</dbReference>
<feature type="transmembrane region" description="Helical" evidence="1">
    <location>
        <begin position="54"/>
        <end position="74"/>
    </location>
</feature>
<dbReference type="AlphaFoldDB" id="A0A560JAV3"/>
<dbReference type="GO" id="GO:0016747">
    <property type="term" value="F:acyltransferase activity, transferring groups other than amino-acyl groups"/>
    <property type="evidence" value="ECO:0007669"/>
    <property type="project" value="InterPro"/>
</dbReference>
<dbReference type="OrthoDB" id="9796461at2"/>
<evidence type="ECO:0000256" key="1">
    <source>
        <dbReference type="SAM" id="Phobius"/>
    </source>
</evidence>
<gene>
    <name evidence="3" type="ORF">FBZ95_11219</name>
</gene>
<dbReference type="Pfam" id="PF01757">
    <property type="entry name" value="Acyl_transf_3"/>
    <property type="match status" value="1"/>
</dbReference>
<reference evidence="3 4" key="1">
    <citation type="submission" date="2019-06" db="EMBL/GenBank/DDBJ databases">
        <title>Genomic Encyclopedia of Type Strains, Phase IV (KMG-V): Genome sequencing to study the core and pangenomes of soil and plant-associated prokaryotes.</title>
        <authorList>
            <person name="Whitman W."/>
        </authorList>
    </citation>
    <scope>NUCLEOTIDE SEQUENCE [LARGE SCALE GENOMIC DNA]</scope>
    <source>
        <strain evidence="3 4">BR 10556</strain>
    </source>
</reference>
<keyword evidence="4" id="KW-1185">Reference proteome</keyword>
<feature type="transmembrane region" description="Helical" evidence="1">
    <location>
        <begin position="165"/>
        <end position="183"/>
    </location>
</feature>
<feature type="transmembrane region" description="Helical" evidence="1">
    <location>
        <begin position="274"/>
        <end position="293"/>
    </location>
</feature>
<proteinExistence type="predicted"/>
<feature type="domain" description="Acyltransferase 3" evidence="2">
    <location>
        <begin position="14"/>
        <end position="355"/>
    </location>
</feature>
<feature type="transmembrane region" description="Helical" evidence="1">
    <location>
        <begin position="351"/>
        <end position="372"/>
    </location>
</feature>
<comment type="caution">
    <text evidence="3">The sequence shown here is derived from an EMBL/GenBank/DDBJ whole genome shotgun (WGS) entry which is preliminary data.</text>
</comment>
<keyword evidence="1" id="KW-1133">Transmembrane helix</keyword>
<dbReference type="RefSeq" id="WP_080140142.1">
    <property type="nucleotide sequence ID" value="NZ_LWIG01000063.1"/>
</dbReference>
<feature type="transmembrane region" description="Helical" evidence="1">
    <location>
        <begin position="20"/>
        <end position="42"/>
    </location>
</feature>
<feature type="transmembrane region" description="Helical" evidence="1">
    <location>
        <begin position="219"/>
        <end position="240"/>
    </location>
</feature>
<name>A0A560JAV3_9BRAD</name>
<organism evidence="3 4">
    <name type="scientific">Bradyrhizobium sacchari</name>
    <dbReference type="NCBI Taxonomy" id="1399419"/>
    <lineage>
        <taxon>Bacteria</taxon>
        <taxon>Pseudomonadati</taxon>
        <taxon>Pseudomonadota</taxon>
        <taxon>Alphaproteobacteria</taxon>
        <taxon>Hyphomicrobiales</taxon>
        <taxon>Nitrobacteraceae</taxon>
        <taxon>Bradyrhizobium</taxon>
    </lineage>
</organism>
<dbReference type="STRING" id="1399419.A5906_15180"/>
<keyword evidence="1" id="KW-0812">Transmembrane</keyword>
<accession>A0A560JAV3</accession>
<feature type="transmembrane region" description="Helical" evidence="1">
    <location>
        <begin position="95"/>
        <end position="128"/>
    </location>
</feature>
<sequence length="403" mass="44814">MESTHKPKPHYLPLDSIRGIAALSVVIHHLVLMPTFLAAFPQRPWIDWPFFRNAWLFVDLFFVLSGIVMTLSYAQPQSGDFSLREFLQRRFARLYPLHVVMLFVMLLFRFLRLGLVGAGLVVAVPAAFEVNNAYSFVLNLFMLHSLGFIDYLSWNGPSWSISVEFYTYIAFGLVMLLSVRVGATWVLGSAAAALVLAALMLLIIVLGKRSLELQWDFGLIRCVVGFFLGVLTAQLCLRIHRSDRRGLYGMLQILACVASVVLVSSVGAWPQLSFAAPFVFALLLGSLLAYPGAGPLPQLLGWSPLVWLGRRSYSVYMVHAFVILLAEYFVRAVGPRPIAALDAVCNGLAASLMLAIDVLAVLILSHLTYTFVELPGGKLMNRWLQGSFRFNKTRAVPSTRLQS</sequence>
<feature type="transmembrane region" description="Helical" evidence="1">
    <location>
        <begin position="246"/>
        <end position="267"/>
    </location>
</feature>
<dbReference type="GO" id="GO:0016020">
    <property type="term" value="C:membrane"/>
    <property type="evidence" value="ECO:0007669"/>
    <property type="project" value="TreeGrafter"/>
</dbReference>
<dbReference type="PANTHER" id="PTHR23028">
    <property type="entry name" value="ACETYLTRANSFERASE"/>
    <property type="match status" value="1"/>
</dbReference>
<dbReference type="EMBL" id="VITW01000012">
    <property type="protein sequence ID" value="TWB68117.1"/>
    <property type="molecule type" value="Genomic_DNA"/>
</dbReference>
<evidence type="ECO:0000313" key="4">
    <source>
        <dbReference type="Proteomes" id="UP000315914"/>
    </source>
</evidence>
<dbReference type="Proteomes" id="UP000315914">
    <property type="component" value="Unassembled WGS sequence"/>
</dbReference>
<evidence type="ECO:0000259" key="2">
    <source>
        <dbReference type="Pfam" id="PF01757"/>
    </source>
</evidence>
<dbReference type="InterPro" id="IPR050879">
    <property type="entry name" value="Acyltransferase_3"/>
</dbReference>
<feature type="transmembrane region" description="Helical" evidence="1">
    <location>
        <begin position="313"/>
        <end position="330"/>
    </location>
</feature>
<feature type="transmembrane region" description="Helical" evidence="1">
    <location>
        <begin position="189"/>
        <end position="207"/>
    </location>
</feature>
<protein>
    <submittedName>
        <fullName evidence="3">Peptidoglycan/LPS O-acetylase OafA/YrhL</fullName>
    </submittedName>
</protein>
<keyword evidence="1" id="KW-0472">Membrane</keyword>